<keyword evidence="11" id="KW-0539">Nucleus</keyword>
<evidence type="ECO:0000256" key="6">
    <source>
        <dbReference type="ARBA" id="ARBA00021797"/>
    </source>
</evidence>
<gene>
    <name evidence="15" type="ORF">BD289DRAFT_478440</name>
</gene>
<dbReference type="EMBL" id="KZ678374">
    <property type="protein sequence ID" value="PSS03606.1"/>
    <property type="molecule type" value="Genomic_DNA"/>
</dbReference>
<proteinExistence type="inferred from homology"/>
<evidence type="ECO:0000256" key="1">
    <source>
        <dbReference type="ARBA" id="ARBA00003474"/>
    </source>
</evidence>
<dbReference type="Gene3D" id="3.10.660.10">
    <property type="entry name" value="DPH Zinc finger"/>
    <property type="match status" value="1"/>
</dbReference>
<dbReference type="PROSITE" id="PS50076">
    <property type="entry name" value="DNAJ_2"/>
    <property type="match status" value="1"/>
</dbReference>
<evidence type="ECO:0000259" key="14">
    <source>
        <dbReference type="PROSITE" id="PS51074"/>
    </source>
</evidence>
<dbReference type="GO" id="GO:0017183">
    <property type="term" value="P:protein histidyl modification to diphthamide"/>
    <property type="evidence" value="ECO:0007669"/>
    <property type="project" value="UniProtKB-UniPathway"/>
</dbReference>
<dbReference type="FunCoup" id="A0A2T3AMG2">
    <property type="interactions" value="353"/>
</dbReference>
<dbReference type="InterPro" id="IPR001623">
    <property type="entry name" value="DnaJ_domain"/>
</dbReference>
<dbReference type="PANTHER" id="PTHR21454">
    <property type="entry name" value="DPH3 HOMOLOG-RELATED"/>
    <property type="match status" value="1"/>
</dbReference>
<evidence type="ECO:0000256" key="4">
    <source>
        <dbReference type="ARBA" id="ARBA00005156"/>
    </source>
</evidence>
<dbReference type="PANTHER" id="PTHR21454:SF46">
    <property type="entry name" value="DIPHTHAMIDE BIOSYNTHESIS PROTEIN 4"/>
    <property type="match status" value="1"/>
</dbReference>
<name>A0A2T3AMG2_9PEZI</name>
<dbReference type="InterPro" id="IPR036671">
    <property type="entry name" value="DPH_MB_sf"/>
</dbReference>
<comment type="function">
    <text evidence="1">Required for the first step of diphthamide biosynthesis, the transfer of 3-amino-3-carboxypropyl from S-adenosyl-L-methionine to a histidine residue. Diphthamide is a post-translational modification of histidine which occurs in elongation factor 2.</text>
</comment>
<evidence type="ECO:0000259" key="13">
    <source>
        <dbReference type="PROSITE" id="PS50076"/>
    </source>
</evidence>
<feature type="domain" description="J" evidence="13">
    <location>
        <begin position="5"/>
        <end position="111"/>
    </location>
</feature>
<dbReference type="InParanoid" id="A0A2T3AMG2"/>
<dbReference type="STRING" id="2025994.A0A2T3AMG2"/>
<dbReference type="Pfam" id="PF00226">
    <property type="entry name" value="DnaJ"/>
    <property type="match status" value="1"/>
</dbReference>
<evidence type="ECO:0000256" key="7">
    <source>
        <dbReference type="ARBA" id="ARBA00022490"/>
    </source>
</evidence>
<dbReference type="GO" id="GO:0046872">
    <property type="term" value="F:metal ion binding"/>
    <property type="evidence" value="ECO:0007669"/>
    <property type="project" value="UniProtKB-KW"/>
</dbReference>
<evidence type="ECO:0000256" key="9">
    <source>
        <dbReference type="ARBA" id="ARBA00022833"/>
    </source>
</evidence>
<dbReference type="AlphaFoldDB" id="A0A2T3AMG2"/>
<dbReference type="InterPro" id="IPR044248">
    <property type="entry name" value="DPH3/4-like"/>
</dbReference>
<dbReference type="SUPFAM" id="SSF144217">
    <property type="entry name" value="CSL zinc finger"/>
    <property type="match status" value="1"/>
</dbReference>
<comment type="pathway">
    <text evidence="4">Protein modification; peptidyl-diphthamide biosynthesis.</text>
</comment>
<keyword evidence="16" id="KW-1185">Reference proteome</keyword>
<dbReference type="InterPro" id="IPR036869">
    <property type="entry name" value="J_dom_sf"/>
</dbReference>
<evidence type="ECO:0000256" key="2">
    <source>
        <dbReference type="ARBA" id="ARBA00004123"/>
    </source>
</evidence>
<feature type="region of interest" description="Disordered" evidence="12">
    <location>
        <begin position="230"/>
        <end position="250"/>
    </location>
</feature>
<dbReference type="UniPathway" id="UPA00559"/>
<evidence type="ECO:0000256" key="11">
    <source>
        <dbReference type="ARBA" id="ARBA00023242"/>
    </source>
</evidence>
<evidence type="ECO:0000256" key="3">
    <source>
        <dbReference type="ARBA" id="ARBA00004496"/>
    </source>
</evidence>
<keyword evidence="8" id="KW-0479">Metal-binding</keyword>
<comment type="similarity">
    <text evidence="5">Belongs to the DPH4 family.</text>
</comment>
<evidence type="ECO:0000256" key="10">
    <source>
        <dbReference type="ARBA" id="ARBA00023004"/>
    </source>
</evidence>
<evidence type="ECO:0000313" key="16">
    <source>
        <dbReference type="Proteomes" id="UP000241462"/>
    </source>
</evidence>
<dbReference type="SMART" id="SM00271">
    <property type="entry name" value="DnaJ"/>
    <property type="match status" value="1"/>
</dbReference>
<protein>
    <recommendedName>
        <fullName evidence="6">Diphthamide biosynthesis protein 4</fullName>
    </recommendedName>
</protein>
<keyword evidence="7" id="KW-0963">Cytoplasm</keyword>
<evidence type="ECO:0000256" key="8">
    <source>
        <dbReference type="ARBA" id="ARBA00022723"/>
    </source>
</evidence>
<evidence type="ECO:0000256" key="5">
    <source>
        <dbReference type="ARBA" id="ARBA00006169"/>
    </source>
</evidence>
<dbReference type="Pfam" id="PF05207">
    <property type="entry name" value="Zn_ribbon_CSL"/>
    <property type="match status" value="1"/>
</dbReference>
<sequence length="250" mass="26982">MSQPTHYEVLSLPANLSDLASPEQAIRQAYRRTLLRHHPDKANKAAKAAASSGFNNSASSTNTATPFTTTATTTTTASSLHPRTIYTVDQITAAYTTLSTPILRSEYDNHLRLTAAASKTQHNQARSTFQTGIETVDLDDLESFTTSSAAISTPSASAATALISAGDRADDDVEVEWWFRPCRCGNERGFLFSEADLEETGDLGELIVGCQDCSLWLRVCFAVLEEDEEDGEGIASNDPASMAKTNSESF</sequence>
<accession>A0A2T3AMG2</accession>
<reference evidence="15 16" key="1">
    <citation type="journal article" date="2018" name="Mycol. Prog.">
        <title>Coniella lustricola, a new species from submerged detritus.</title>
        <authorList>
            <person name="Raudabaugh D.B."/>
            <person name="Iturriaga T."/>
            <person name="Carver A."/>
            <person name="Mondo S."/>
            <person name="Pangilinan J."/>
            <person name="Lipzen A."/>
            <person name="He G."/>
            <person name="Amirebrahimi M."/>
            <person name="Grigoriev I.V."/>
            <person name="Miller A.N."/>
        </authorList>
    </citation>
    <scope>NUCLEOTIDE SEQUENCE [LARGE SCALE GENOMIC DNA]</scope>
    <source>
        <strain evidence="15 16">B22-T-1</strain>
    </source>
</reference>
<evidence type="ECO:0000313" key="15">
    <source>
        <dbReference type="EMBL" id="PSS03606.1"/>
    </source>
</evidence>
<organism evidence="15 16">
    <name type="scientific">Coniella lustricola</name>
    <dbReference type="NCBI Taxonomy" id="2025994"/>
    <lineage>
        <taxon>Eukaryota</taxon>
        <taxon>Fungi</taxon>
        <taxon>Dikarya</taxon>
        <taxon>Ascomycota</taxon>
        <taxon>Pezizomycotina</taxon>
        <taxon>Sordariomycetes</taxon>
        <taxon>Sordariomycetidae</taxon>
        <taxon>Diaporthales</taxon>
        <taxon>Schizoparmaceae</taxon>
        <taxon>Coniella</taxon>
    </lineage>
</organism>
<keyword evidence="9" id="KW-0862">Zinc</keyword>
<dbReference type="CDD" id="cd06257">
    <property type="entry name" value="DnaJ"/>
    <property type="match status" value="1"/>
</dbReference>
<evidence type="ECO:0000256" key="12">
    <source>
        <dbReference type="SAM" id="MobiDB-lite"/>
    </source>
</evidence>
<dbReference type="PROSITE" id="PS51074">
    <property type="entry name" value="DPH_MB"/>
    <property type="match status" value="1"/>
</dbReference>
<dbReference type="GO" id="GO:0005634">
    <property type="term" value="C:nucleus"/>
    <property type="evidence" value="ECO:0007669"/>
    <property type="project" value="UniProtKB-SubCell"/>
</dbReference>
<feature type="compositionally biased region" description="Low complexity" evidence="12">
    <location>
        <begin position="45"/>
        <end position="78"/>
    </location>
</feature>
<dbReference type="InterPro" id="IPR007872">
    <property type="entry name" value="DPH_MB_dom"/>
</dbReference>
<comment type="subcellular location">
    <subcellularLocation>
        <location evidence="3">Cytoplasm</location>
    </subcellularLocation>
    <subcellularLocation>
        <location evidence="2">Nucleus</location>
    </subcellularLocation>
</comment>
<keyword evidence="10" id="KW-0408">Iron</keyword>
<dbReference type="SUPFAM" id="SSF46565">
    <property type="entry name" value="Chaperone J-domain"/>
    <property type="match status" value="1"/>
</dbReference>
<feature type="domain" description="DPH-type MB" evidence="14">
    <location>
        <begin position="132"/>
        <end position="222"/>
    </location>
</feature>
<dbReference type="Proteomes" id="UP000241462">
    <property type="component" value="Unassembled WGS sequence"/>
</dbReference>
<dbReference type="Gene3D" id="1.10.287.110">
    <property type="entry name" value="DnaJ domain"/>
    <property type="match status" value="1"/>
</dbReference>
<dbReference type="GO" id="GO:0005737">
    <property type="term" value="C:cytoplasm"/>
    <property type="evidence" value="ECO:0007669"/>
    <property type="project" value="UniProtKB-SubCell"/>
</dbReference>
<feature type="region of interest" description="Disordered" evidence="12">
    <location>
        <begin position="39"/>
        <end position="78"/>
    </location>
</feature>
<dbReference type="OrthoDB" id="18529at2759"/>